<accession>A0AA35PN29</accession>
<reference evidence="1" key="1">
    <citation type="submission" date="2022-12" db="EMBL/GenBank/DDBJ databases">
        <authorList>
            <person name="Alioto T."/>
            <person name="Alioto T."/>
            <person name="Gomez Garrido J."/>
        </authorList>
    </citation>
    <scope>NUCLEOTIDE SEQUENCE</scope>
</reference>
<keyword evidence="2" id="KW-1185">Reference proteome</keyword>
<sequence length="78" mass="7656">MNGDGGGDAVGCSPASLSGRFLPPLAPPLLPSLSLSLSLREGKALLGSAAAAGLHFPVPLSRGGSSFSRCHGDSIIQG</sequence>
<gene>
    <name evidence="1" type="ORF">PODLI_1B025225</name>
</gene>
<dbReference type="AlphaFoldDB" id="A0AA35PN29"/>
<organism evidence="1 2">
    <name type="scientific">Podarcis lilfordi</name>
    <name type="common">Lilford's wall lizard</name>
    <dbReference type="NCBI Taxonomy" id="74358"/>
    <lineage>
        <taxon>Eukaryota</taxon>
        <taxon>Metazoa</taxon>
        <taxon>Chordata</taxon>
        <taxon>Craniata</taxon>
        <taxon>Vertebrata</taxon>
        <taxon>Euteleostomi</taxon>
        <taxon>Lepidosauria</taxon>
        <taxon>Squamata</taxon>
        <taxon>Bifurcata</taxon>
        <taxon>Unidentata</taxon>
        <taxon>Episquamata</taxon>
        <taxon>Laterata</taxon>
        <taxon>Lacertibaenia</taxon>
        <taxon>Lacertidae</taxon>
        <taxon>Podarcis</taxon>
    </lineage>
</organism>
<proteinExistence type="predicted"/>
<dbReference type="EMBL" id="OX395141">
    <property type="protein sequence ID" value="CAI5795041.1"/>
    <property type="molecule type" value="Genomic_DNA"/>
</dbReference>
<dbReference type="Proteomes" id="UP001178461">
    <property type="component" value="Chromosome 15"/>
</dbReference>
<protein>
    <submittedName>
        <fullName evidence="1">Uncharacterized protein</fullName>
    </submittedName>
</protein>
<evidence type="ECO:0000313" key="1">
    <source>
        <dbReference type="EMBL" id="CAI5795041.1"/>
    </source>
</evidence>
<evidence type="ECO:0000313" key="2">
    <source>
        <dbReference type="Proteomes" id="UP001178461"/>
    </source>
</evidence>
<name>A0AA35PN29_9SAUR</name>